<feature type="transmembrane region" description="Helical" evidence="5">
    <location>
        <begin position="270"/>
        <end position="286"/>
    </location>
</feature>
<feature type="transmembrane region" description="Helical" evidence="5">
    <location>
        <begin position="78"/>
        <end position="96"/>
    </location>
</feature>
<keyword evidence="3 5" id="KW-1133">Transmembrane helix</keyword>
<proteinExistence type="predicted"/>
<evidence type="ECO:0000256" key="2">
    <source>
        <dbReference type="ARBA" id="ARBA00022692"/>
    </source>
</evidence>
<reference evidence="7 8" key="1">
    <citation type="submission" date="2021-09" db="EMBL/GenBank/DDBJ databases">
        <title>Lysobacter sp. 13A isolated from the river sediment.</title>
        <authorList>
            <person name="Liu H."/>
            <person name="Li S."/>
            <person name="Mao S."/>
        </authorList>
    </citation>
    <scope>NUCLEOTIDE SEQUENCE [LARGE SCALE GENOMIC DNA]</scope>
    <source>
        <strain evidence="7 8">13A</strain>
    </source>
</reference>
<dbReference type="InterPro" id="IPR004481">
    <property type="entry name" value="K/Na/Ca-exchanger"/>
</dbReference>
<keyword evidence="2 5" id="KW-0812">Transmembrane</keyword>
<keyword evidence="4 5" id="KW-0472">Membrane</keyword>
<dbReference type="InterPro" id="IPR044880">
    <property type="entry name" value="NCX_ion-bd_dom_sf"/>
</dbReference>
<accession>A0ABS7T3A7</accession>
<feature type="transmembrane region" description="Helical" evidence="5">
    <location>
        <begin position="235"/>
        <end position="258"/>
    </location>
</feature>
<keyword evidence="8" id="KW-1185">Reference proteome</keyword>
<dbReference type="RefSeq" id="WP_223674545.1">
    <property type="nucleotide sequence ID" value="NZ_JAINZW010000001.1"/>
</dbReference>
<evidence type="ECO:0000313" key="7">
    <source>
        <dbReference type="EMBL" id="MBZ4038356.1"/>
    </source>
</evidence>
<evidence type="ECO:0000256" key="4">
    <source>
        <dbReference type="ARBA" id="ARBA00023136"/>
    </source>
</evidence>
<dbReference type="PANTHER" id="PTHR10846:SF8">
    <property type="entry name" value="INNER MEMBRANE PROTEIN YRBG"/>
    <property type="match status" value="1"/>
</dbReference>
<feature type="transmembrane region" description="Helical" evidence="5">
    <location>
        <begin position="206"/>
        <end position="228"/>
    </location>
</feature>
<dbReference type="NCBIfam" id="TIGR00367">
    <property type="entry name" value="calcium/sodium antiporter"/>
    <property type="match status" value="1"/>
</dbReference>
<name>A0ABS7T3A7_9GAMM</name>
<dbReference type="Gene3D" id="1.20.1420.30">
    <property type="entry name" value="NCX, central ion-binding region"/>
    <property type="match status" value="1"/>
</dbReference>
<evidence type="ECO:0000256" key="5">
    <source>
        <dbReference type="SAM" id="Phobius"/>
    </source>
</evidence>
<evidence type="ECO:0000259" key="6">
    <source>
        <dbReference type="Pfam" id="PF01699"/>
    </source>
</evidence>
<feature type="transmembrane region" description="Helical" evidence="5">
    <location>
        <begin position="166"/>
        <end position="186"/>
    </location>
</feature>
<evidence type="ECO:0000256" key="3">
    <source>
        <dbReference type="ARBA" id="ARBA00022989"/>
    </source>
</evidence>
<feature type="transmembrane region" description="Helical" evidence="5">
    <location>
        <begin position="298"/>
        <end position="315"/>
    </location>
</feature>
<comment type="subcellular location">
    <subcellularLocation>
        <location evidence="1">Membrane</location>
        <topology evidence="1">Multi-pass membrane protein</topology>
    </subcellularLocation>
</comment>
<dbReference type="Pfam" id="PF01699">
    <property type="entry name" value="Na_Ca_ex"/>
    <property type="match status" value="2"/>
</dbReference>
<feature type="domain" description="Sodium/calcium exchanger membrane region" evidence="6">
    <location>
        <begin position="4"/>
        <end position="142"/>
    </location>
</feature>
<sequence>MWASLGWFALGLLLLALGGDSIVKGAAGLSRRLGFSPFVAGLVLVTIATSLPELAVNLHAVGRGETGLALGNAVGSNVVNIGLTLGAAAVAAPLLVRWRALSPLLGFLLAGTVVVALLGLDGTLSRIEGIGLVVSFVAVLAFDLTRRREEAPELRAEIEAYTETRGGLGLNLIRFAIAAALLYYGARYVVDGALGLGPAWGMNPLLLGLLPVAIGTALPEVAAAIAAARRGQGDMVLGHVVGASLFNLLVVVGGMAVLRPLPVPESFVRLEWPAAFVFALMLVPMLRGDLRLGRREGGILLAAFVGWVLLEWWVIRH</sequence>
<gene>
    <name evidence="7" type="ORF">K6753_02240</name>
</gene>
<dbReference type="EMBL" id="JAINZW010000001">
    <property type="protein sequence ID" value="MBZ4038356.1"/>
    <property type="molecule type" value="Genomic_DNA"/>
</dbReference>
<dbReference type="PANTHER" id="PTHR10846">
    <property type="entry name" value="SODIUM/POTASSIUM/CALCIUM EXCHANGER"/>
    <property type="match status" value="1"/>
</dbReference>
<organism evidence="7 8">
    <name type="scientific">Novilysobacter selenitireducens</name>
    <dbReference type="NCBI Taxonomy" id="2872639"/>
    <lineage>
        <taxon>Bacteria</taxon>
        <taxon>Pseudomonadati</taxon>
        <taxon>Pseudomonadota</taxon>
        <taxon>Gammaproteobacteria</taxon>
        <taxon>Lysobacterales</taxon>
        <taxon>Lysobacteraceae</taxon>
        <taxon>Novilysobacter</taxon>
    </lineage>
</organism>
<evidence type="ECO:0000256" key="1">
    <source>
        <dbReference type="ARBA" id="ARBA00004141"/>
    </source>
</evidence>
<evidence type="ECO:0000313" key="8">
    <source>
        <dbReference type="Proteomes" id="UP001430954"/>
    </source>
</evidence>
<feature type="domain" description="Sodium/calcium exchanger membrane region" evidence="6">
    <location>
        <begin position="172"/>
        <end position="312"/>
    </location>
</feature>
<comment type="caution">
    <text evidence="7">The sequence shown here is derived from an EMBL/GenBank/DDBJ whole genome shotgun (WGS) entry which is preliminary data.</text>
</comment>
<feature type="transmembrane region" description="Helical" evidence="5">
    <location>
        <begin position="103"/>
        <end position="120"/>
    </location>
</feature>
<protein>
    <submittedName>
        <fullName evidence="7">Calcium/sodium antiporter</fullName>
    </submittedName>
</protein>
<dbReference type="Proteomes" id="UP001430954">
    <property type="component" value="Unassembled WGS sequence"/>
</dbReference>
<dbReference type="InterPro" id="IPR004837">
    <property type="entry name" value="NaCa_Exmemb"/>
</dbReference>